<dbReference type="InterPro" id="IPR001227">
    <property type="entry name" value="Ac_transferase_dom_sf"/>
</dbReference>
<dbReference type="SUPFAM" id="SSF52151">
    <property type="entry name" value="FabD/lysophospholipase-like"/>
    <property type="match status" value="1"/>
</dbReference>
<dbReference type="PANTHER" id="PTHR42681:SF1">
    <property type="entry name" value="MALONYL-COA-ACYL CARRIER PROTEIN TRANSACYLASE, MITOCHONDRIAL"/>
    <property type="match status" value="1"/>
</dbReference>
<accession>A0ABX3GTN7</accession>
<dbReference type="SUPFAM" id="SSF55048">
    <property type="entry name" value="Probable ACP-binding domain of malonyl-CoA ACP transacylase"/>
    <property type="match status" value="1"/>
</dbReference>
<dbReference type="InterPro" id="IPR050858">
    <property type="entry name" value="Mal-CoA-ACP_Trans/PKS_FabD"/>
</dbReference>
<name>A0ABX3GTN7_PAEBO</name>
<comment type="catalytic activity">
    <reaction evidence="4">
        <text>holo-[ACP] + malonyl-CoA = malonyl-[ACP] + CoA</text>
        <dbReference type="Rhea" id="RHEA:41792"/>
        <dbReference type="Rhea" id="RHEA-COMP:9623"/>
        <dbReference type="Rhea" id="RHEA-COMP:9685"/>
        <dbReference type="ChEBI" id="CHEBI:57287"/>
        <dbReference type="ChEBI" id="CHEBI:57384"/>
        <dbReference type="ChEBI" id="CHEBI:64479"/>
        <dbReference type="ChEBI" id="CHEBI:78449"/>
        <dbReference type="EC" id="2.3.1.39"/>
    </reaction>
</comment>
<keyword evidence="3" id="KW-0012">Acyltransferase</keyword>
<dbReference type="EC" id="2.3.1.39" evidence="1"/>
<dbReference type="Pfam" id="PF00698">
    <property type="entry name" value="Acyl_transf_1"/>
    <property type="match status" value="1"/>
</dbReference>
<protein>
    <recommendedName>
        <fullName evidence="1">[acyl-carrier-protein] S-malonyltransferase</fullName>
        <ecNumber evidence="1">2.3.1.39</ecNumber>
    </recommendedName>
</protein>
<dbReference type="Gene3D" id="3.30.70.250">
    <property type="entry name" value="Malonyl-CoA ACP transacylase, ACP-binding"/>
    <property type="match status" value="1"/>
</dbReference>
<dbReference type="PANTHER" id="PTHR42681">
    <property type="entry name" value="MALONYL-COA-ACYL CARRIER PROTEIN TRANSACYLASE, MITOCHONDRIAL"/>
    <property type="match status" value="1"/>
</dbReference>
<evidence type="ECO:0000256" key="2">
    <source>
        <dbReference type="ARBA" id="ARBA00022679"/>
    </source>
</evidence>
<evidence type="ECO:0000313" key="6">
    <source>
        <dbReference type="EMBL" id="OMD35052.1"/>
    </source>
</evidence>
<organism evidence="6 7">
    <name type="scientific">Paenibacillus borealis</name>
    <dbReference type="NCBI Taxonomy" id="160799"/>
    <lineage>
        <taxon>Bacteria</taxon>
        <taxon>Bacillati</taxon>
        <taxon>Bacillota</taxon>
        <taxon>Bacilli</taxon>
        <taxon>Bacillales</taxon>
        <taxon>Paenibacillaceae</taxon>
        <taxon>Paenibacillus</taxon>
    </lineage>
</organism>
<dbReference type="EMBL" id="MPTB01000102">
    <property type="protein sequence ID" value="OMD35052.1"/>
    <property type="molecule type" value="Genomic_DNA"/>
</dbReference>
<dbReference type="InterPro" id="IPR004410">
    <property type="entry name" value="Malonyl_CoA-ACP_transAc_FabD"/>
</dbReference>
<keyword evidence="2" id="KW-0808">Transferase</keyword>
<feature type="domain" description="Malonyl-CoA:ACP transacylase (MAT)" evidence="5">
    <location>
        <begin position="7"/>
        <end position="307"/>
    </location>
</feature>
<evidence type="ECO:0000256" key="3">
    <source>
        <dbReference type="ARBA" id="ARBA00023315"/>
    </source>
</evidence>
<comment type="caution">
    <text evidence="6">The sequence shown here is derived from an EMBL/GenBank/DDBJ whole genome shotgun (WGS) entry which is preliminary data.</text>
</comment>
<proteinExistence type="predicted"/>
<dbReference type="InterPro" id="IPR016036">
    <property type="entry name" value="Malonyl_transacylase_ACP-bd"/>
</dbReference>
<dbReference type="SMART" id="SM00827">
    <property type="entry name" value="PKS_AT"/>
    <property type="match status" value="1"/>
</dbReference>
<dbReference type="Gene3D" id="3.40.366.10">
    <property type="entry name" value="Malonyl-Coenzyme A Acyl Carrier Protein, domain 2"/>
    <property type="match status" value="1"/>
</dbReference>
<evidence type="ECO:0000259" key="5">
    <source>
        <dbReference type="SMART" id="SM00827"/>
    </source>
</evidence>
<evidence type="ECO:0000256" key="4">
    <source>
        <dbReference type="ARBA" id="ARBA00048462"/>
    </source>
</evidence>
<dbReference type="InterPro" id="IPR014043">
    <property type="entry name" value="Acyl_transferase_dom"/>
</dbReference>
<evidence type="ECO:0000256" key="1">
    <source>
        <dbReference type="ARBA" id="ARBA00013258"/>
    </source>
</evidence>
<evidence type="ECO:0000313" key="7">
    <source>
        <dbReference type="Proteomes" id="UP000187412"/>
    </source>
</evidence>
<keyword evidence="7" id="KW-1185">Reference proteome</keyword>
<sequence length="421" mass="46383">MYKMAFVFPGQGSQYVGMGQAWHSAYPIARELFEMANDALGFDLKKICFEGSTQILRKTEIAQPAILTVSLIAYRIILQEVEIVQPVLAGHSLGEISALCAAEAISFADAVKLVHARGKYMQEAVPEGRGSMYAVVGLSSEQVKEICREISLNIGTVVPSNYNASKQTVISGVKGAVEEAAISMKHAGAQVIPLKVSAPFHSPLMEPALAPFREFLDGLTLHPLQHPVVSNVTGDFYKSEQDIIPLLTDQLMNPVLWTACMNRMATLPVQAFIETGPRETLGPLLKERFPEAKVYATDSIHSTMQDCLDNLRGDSERNHLRSTGNLMDKCLSIAVCTKNHNSNADEYQRNVIGPYKMIQRMKEEITVSGKEPTLEQTEKVLHLLGTILKGKKLPVDELKLRLEQAINETGMPGLFQGLLMF</sequence>
<dbReference type="InterPro" id="IPR016035">
    <property type="entry name" value="Acyl_Trfase/lysoPLipase"/>
</dbReference>
<gene>
    <name evidence="6" type="ORF">BSK56_33290</name>
</gene>
<reference evidence="6 7" key="1">
    <citation type="submission" date="2016-10" db="EMBL/GenBank/DDBJ databases">
        <title>Paenibacillus species isolates.</title>
        <authorList>
            <person name="Beno S.M."/>
        </authorList>
    </citation>
    <scope>NUCLEOTIDE SEQUENCE [LARGE SCALE GENOMIC DNA]</scope>
    <source>
        <strain evidence="6 7">FSL H7-0744</strain>
    </source>
</reference>
<dbReference type="NCBIfam" id="TIGR00128">
    <property type="entry name" value="fabD"/>
    <property type="match status" value="1"/>
</dbReference>
<dbReference type="Proteomes" id="UP000187412">
    <property type="component" value="Unassembled WGS sequence"/>
</dbReference>